<evidence type="ECO:0000256" key="5">
    <source>
        <dbReference type="ARBA" id="ARBA00022516"/>
    </source>
</evidence>
<comment type="similarity">
    <text evidence="4 14">Belongs to the diacylglycerol acyltransferase family.</text>
</comment>
<keyword evidence="10 14" id="KW-1133">Transmembrane helix</keyword>
<dbReference type="GO" id="GO:0005789">
    <property type="term" value="C:endoplasmic reticulum membrane"/>
    <property type="evidence" value="ECO:0007669"/>
    <property type="project" value="UniProtKB-SubCell"/>
</dbReference>
<dbReference type="GO" id="GO:0004144">
    <property type="term" value="F:diacylglycerol O-acyltransferase activity"/>
    <property type="evidence" value="ECO:0007669"/>
    <property type="project" value="TreeGrafter"/>
</dbReference>
<feature type="transmembrane region" description="Helical" evidence="14">
    <location>
        <begin position="36"/>
        <end position="62"/>
    </location>
</feature>
<keyword evidence="5" id="KW-0444">Lipid biosynthesis</keyword>
<keyword evidence="11" id="KW-0443">Lipid metabolism</keyword>
<dbReference type="CDD" id="cd07987">
    <property type="entry name" value="LPLAT_MGAT-like"/>
    <property type="match status" value="1"/>
</dbReference>
<sequence>MIIESLPNAPPQTIIVKPRVLLPGSKKSRFKQCIEICATALIWIPLICYFMVLYSLATYFVYKILRCVSASALSSGANPNSQAEAASSTNITIWSYQTVLWGLIMLYAVYYYFDRGVEDRDGHETRFVRNWRLWDQYADFFPVQMILSDELVKYSREQAGLSHEGNTNSFPGLPADRNYLVGYHPHGMFVVGVLVNFLTEANCFSKTFPNLKPWVAGHHVQFFYPLYRDWLLYSGCTSVSREALLYHIDPDMNKNKGNFVVVVVGGAPEMLEAHPGRYVMYLKKRFGFFKLALETGSSLIPCISFGEPGIVGQVWNPPGSKLRRLQEFGMNFTRIPFPYPVFRYFFPVPRRKPINTVIGAPIPCERILNPTNEQVEEIKQLYLERLEGLFKRYKDVYDPGASEIVFI</sequence>
<evidence type="ECO:0000256" key="10">
    <source>
        <dbReference type="ARBA" id="ARBA00022989"/>
    </source>
</evidence>
<keyword evidence="7 14" id="KW-0812">Transmembrane</keyword>
<reference evidence="15" key="1">
    <citation type="submission" date="2024-06" db="EMBL/GenBank/DDBJ databases">
        <authorList>
            <person name="Liu X."/>
            <person name="Lenzi L."/>
            <person name="Haldenby T S."/>
            <person name="Uol C."/>
        </authorList>
    </citation>
    <scope>NUCLEOTIDE SEQUENCE</scope>
</reference>
<evidence type="ECO:0000256" key="12">
    <source>
        <dbReference type="ARBA" id="ARBA00023136"/>
    </source>
</evidence>
<evidence type="ECO:0000256" key="14">
    <source>
        <dbReference type="RuleBase" id="RU367023"/>
    </source>
</evidence>
<protein>
    <recommendedName>
        <fullName evidence="14">Acyltransferase</fullName>
        <ecNumber evidence="14">2.3.1.-</ecNumber>
    </recommendedName>
</protein>
<evidence type="ECO:0000256" key="13">
    <source>
        <dbReference type="ARBA" id="ARBA00023315"/>
    </source>
</evidence>
<dbReference type="Proteomes" id="UP001497525">
    <property type="component" value="Unassembled WGS sequence"/>
</dbReference>
<keyword evidence="6 14" id="KW-0808">Transferase</keyword>
<keyword evidence="8" id="KW-0319">Glycerol metabolism</keyword>
<evidence type="ECO:0000256" key="7">
    <source>
        <dbReference type="ARBA" id="ARBA00022692"/>
    </source>
</evidence>
<evidence type="ECO:0000256" key="9">
    <source>
        <dbReference type="ARBA" id="ARBA00022824"/>
    </source>
</evidence>
<evidence type="ECO:0000256" key="2">
    <source>
        <dbReference type="ARBA" id="ARBA00004771"/>
    </source>
</evidence>
<evidence type="ECO:0000256" key="4">
    <source>
        <dbReference type="ARBA" id="ARBA00005420"/>
    </source>
</evidence>
<dbReference type="InterPro" id="IPR007130">
    <property type="entry name" value="DAGAT"/>
</dbReference>
<evidence type="ECO:0000256" key="8">
    <source>
        <dbReference type="ARBA" id="ARBA00022798"/>
    </source>
</evidence>
<dbReference type="PANTHER" id="PTHR12317:SF0">
    <property type="entry name" value="ACYLTRANSFERASE"/>
    <property type="match status" value="1"/>
</dbReference>
<feature type="transmembrane region" description="Helical" evidence="14">
    <location>
        <begin position="93"/>
        <end position="113"/>
    </location>
</feature>
<comment type="pathway">
    <text evidence="3">Lipid metabolism.</text>
</comment>
<dbReference type="Pfam" id="PF03982">
    <property type="entry name" value="DAGAT"/>
    <property type="match status" value="2"/>
</dbReference>
<gene>
    <name evidence="15" type="ORF">CDAUBV1_LOCUS2849</name>
</gene>
<proteinExistence type="inferred from homology"/>
<organism evidence="15 16">
    <name type="scientific">Calicophoron daubneyi</name>
    <name type="common">Rumen fluke</name>
    <name type="synonym">Paramphistomum daubneyi</name>
    <dbReference type="NCBI Taxonomy" id="300641"/>
    <lineage>
        <taxon>Eukaryota</taxon>
        <taxon>Metazoa</taxon>
        <taxon>Spiralia</taxon>
        <taxon>Lophotrochozoa</taxon>
        <taxon>Platyhelminthes</taxon>
        <taxon>Trematoda</taxon>
        <taxon>Digenea</taxon>
        <taxon>Plagiorchiida</taxon>
        <taxon>Pronocephalata</taxon>
        <taxon>Paramphistomoidea</taxon>
        <taxon>Paramphistomidae</taxon>
        <taxon>Calicophoron</taxon>
    </lineage>
</organism>
<name>A0AAV2T400_CALDB</name>
<dbReference type="GO" id="GO:0019432">
    <property type="term" value="P:triglyceride biosynthetic process"/>
    <property type="evidence" value="ECO:0007669"/>
    <property type="project" value="TreeGrafter"/>
</dbReference>
<dbReference type="EC" id="2.3.1.-" evidence="14"/>
<evidence type="ECO:0000313" key="16">
    <source>
        <dbReference type="Proteomes" id="UP001497525"/>
    </source>
</evidence>
<dbReference type="PANTHER" id="PTHR12317">
    <property type="entry name" value="DIACYLGLYCEROL O-ACYLTRANSFERASE"/>
    <property type="match status" value="1"/>
</dbReference>
<evidence type="ECO:0000256" key="6">
    <source>
        <dbReference type="ARBA" id="ARBA00022679"/>
    </source>
</evidence>
<dbReference type="GO" id="GO:0006071">
    <property type="term" value="P:glycerol metabolic process"/>
    <property type="evidence" value="ECO:0007669"/>
    <property type="project" value="UniProtKB-KW"/>
</dbReference>
<keyword evidence="12 14" id="KW-0472">Membrane</keyword>
<evidence type="ECO:0000256" key="11">
    <source>
        <dbReference type="ARBA" id="ARBA00023098"/>
    </source>
</evidence>
<keyword evidence="13" id="KW-0012">Acyltransferase</keyword>
<dbReference type="AlphaFoldDB" id="A0AAV2T400"/>
<dbReference type="EMBL" id="CAXLJL010000069">
    <property type="protein sequence ID" value="CAL5130679.1"/>
    <property type="molecule type" value="Genomic_DNA"/>
</dbReference>
<comment type="pathway">
    <text evidence="2">Glycerolipid metabolism; triacylglycerol biosynthesis.</text>
</comment>
<comment type="subcellular location">
    <subcellularLocation>
        <location evidence="1 14">Endoplasmic reticulum membrane</location>
        <topology evidence="1 14">Multi-pass membrane protein</topology>
    </subcellularLocation>
</comment>
<evidence type="ECO:0000256" key="1">
    <source>
        <dbReference type="ARBA" id="ARBA00004477"/>
    </source>
</evidence>
<accession>A0AAV2T400</accession>
<evidence type="ECO:0000313" key="15">
    <source>
        <dbReference type="EMBL" id="CAL5130679.1"/>
    </source>
</evidence>
<keyword evidence="9 14" id="KW-0256">Endoplasmic reticulum</keyword>
<comment type="caution">
    <text evidence="15">The sequence shown here is derived from an EMBL/GenBank/DDBJ whole genome shotgun (WGS) entry which is preliminary data.</text>
</comment>
<evidence type="ECO:0000256" key="3">
    <source>
        <dbReference type="ARBA" id="ARBA00005189"/>
    </source>
</evidence>